<organism evidence="1 2">
    <name type="scientific">Dothistroma septosporum (strain NZE10 / CBS 128990)</name>
    <name type="common">Red band needle blight fungus</name>
    <name type="synonym">Mycosphaerella pini</name>
    <dbReference type="NCBI Taxonomy" id="675120"/>
    <lineage>
        <taxon>Eukaryota</taxon>
        <taxon>Fungi</taxon>
        <taxon>Dikarya</taxon>
        <taxon>Ascomycota</taxon>
        <taxon>Pezizomycotina</taxon>
        <taxon>Dothideomycetes</taxon>
        <taxon>Dothideomycetidae</taxon>
        <taxon>Mycosphaerellales</taxon>
        <taxon>Mycosphaerellaceae</taxon>
        <taxon>Dothistroma</taxon>
    </lineage>
</organism>
<accession>M2Y2S5</accession>
<dbReference type="Proteomes" id="UP000016933">
    <property type="component" value="Unassembled WGS sequence"/>
</dbReference>
<evidence type="ECO:0008006" key="3">
    <source>
        <dbReference type="Google" id="ProtNLM"/>
    </source>
</evidence>
<reference evidence="1 2" key="2">
    <citation type="journal article" date="2012" name="PLoS Pathog.">
        <title>Diverse lifestyles and strategies of plant pathogenesis encoded in the genomes of eighteen Dothideomycetes fungi.</title>
        <authorList>
            <person name="Ohm R.A."/>
            <person name="Feau N."/>
            <person name="Henrissat B."/>
            <person name="Schoch C.L."/>
            <person name="Horwitz B.A."/>
            <person name="Barry K.W."/>
            <person name="Condon B.J."/>
            <person name="Copeland A.C."/>
            <person name="Dhillon B."/>
            <person name="Glaser F."/>
            <person name="Hesse C.N."/>
            <person name="Kosti I."/>
            <person name="LaButti K."/>
            <person name="Lindquist E.A."/>
            <person name="Lucas S."/>
            <person name="Salamov A.A."/>
            <person name="Bradshaw R.E."/>
            <person name="Ciuffetti L."/>
            <person name="Hamelin R.C."/>
            <person name="Kema G.H.J."/>
            <person name="Lawrence C."/>
            <person name="Scott J.A."/>
            <person name="Spatafora J.W."/>
            <person name="Turgeon B.G."/>
            <person name="de Wit P.J.G.M."/>
            <person name="Zhong S."/>
            <person name="Goodwin S.B."/>
            <person name="Grigoriev I.V."/>
        </authorList>
    </citation>
    <scope>NUCLEOTIDE SEQUENCE [LARGE SCALE GENOMIC DNA]</scope>
    <source>
        <strain evidence="2">NZE10 / CBS 128990</strain>
    </source>
</reference>
<reference evidence="2" key="1">
    <citation type="journal article" date="2012" name="PLoS Genet.">
        <title>The genomes of the fungal plant pathogens Cladosporium fulvum and Dothistroma septosporum reveal adaptation to different hosts and lifestyles but also signatures of common ancestry.</title>
        <authorList>
            <person name="de Wit P.J.G.M."/>
            <person name="van der Burgt A."/>
            <person name="Oekmen B."/>
            <person name="Stergiopoulos I."/>
            <person name="Abd-Elsalam K.A."/>
            <person name="Aerts A.L."/>
            <person name="Bahkali A.H."/>
            <person name="Beenen H.G."/>
            <person name="Chettri P."/>
            <person name="Cox M.P."/>
            <person name="Datema E."/>
            <person name="de Vries R.P."/>
            <person name="Dhillon B."/>
            <person name="Ganley A.R."/>
            <person name="Griffiths S.A."/>
            <person name="Guo Y."/>
            <person name="Hamelin R.C."/>
            <person name="Henrissat B."/>
            <person name="Kabir M.S."/>
            <person name="Jashni M.K."/>
            <person name="Kema G."/>
            <person name="Klaubauf S."/>
            <person name="Lapidus A."/>
            <person name="Levasseur A."/>
            <person name="Lindquist E."/>
            <person name="Mehrabi R."/>
            <person name="Ohm R.A."/>
            <person name="Owen T.J."/>
            <person name="Salamov A."/>
            <person name="Schwelm A."/>
            <person name="Schijlen E."/>
            <person name="Sun H."/>
            <person name="van den Burg H.A."/>
            <person name="van Ham R.C.H.J."/>
            <person name="Zhang S."/>
            <person name="Goodwin S.B."/>
            <person name="Grigoriev I.V."/>
            <person name="Collemare J."/>
            <person name="Bradshaw R.E."/>
        </authorList>
    </citation>
    <scope>NUCLEOTIDE SEQUENCE [LARGE SCALE GENOMIC DNA]</scope>
    <source>
        <strain evidence="2">NZE10 / CBS 128990</strain>
    </source>
</reference>
<dbReference type="AlphaFoldDB" id="M2Y2S5"/>
<dbReference type="STRING" id="675120.M2Y2S5"/>
<evidence type="ECO:0000313" key="2">
    <source>
        <dbReference type="Proteomes" id="UP000016933"/>
    </source>
</evidence>
<dbReference type="EMBL" id="KB446545">
    <property type="protein sequence ID" value="EME39594.1"/>
    <property type="molecule type" value="Genomic_DNA"/>
</dbReference>
<gene>
    <name evidence="1" type="ORF">DOTSEDRAFT_139144</name>
</gene>
<keyword evidence="2" id="KW-1185">Reference proteome</keyword>
<dbReference type="OrthoDB" id="5422613at2759"/>
<sequence>MESSLRDAIYTAPLARLQRLLLDIIDKNGEARDEAIARLLKPITGSNGKKRKAYETCVNCNNDYDVGSNTLGVCVYHEGEREYDDTNDFWADHDPNCHGEPDDLMDDSEYDEGYTWNCCQQTTAAEGCVKSRHTPKIECGKRRA</sequence>
<protein>
    <recommendedName>
        <fullName evidence="3">C2H2-type domain-containing protein</fullName>
    </recommendedName>
</protein>
<dbReference type="HOGENOM" id="CLU_093552_2_1_1"/>
<evidence type="ECO:0000313" key="1">
    <source>
        <dbReference type="EMBL" id="EME39594.1"/>
    </source>
</evidence>
<dbReference type="PANTHER" id="PTHR38167">
    <property type="entry name" value="C2H2-TYPE DOMAIN-CONTAINING PROTEIN"/>
    <property type="match status" value="1"/>
</dbReference>
<name>M2Y2S5_DOTSN</name>
<dbReference type="PANTHER" id="PTHR38167:SF1">
    <property type="entry name" value="C2H2-TYPE DOMAIN-CONTAINING PROTEIN"/>
    <property type="match status" value="1"/>
</dbReference>
<dbReference type="eggNOG" id="ENOG502TKKB">
    <property type="taxonomic scope" value="Eukaryota"/>
</dbReference>
<dbReference type="OMA" id="PNCHGEP"/>
<proteinExistence type="predicted"/>